<sequence>MKQLRKYVLLVLVLALFVSVSGCKNIGDNKGNDKPAPEPPATPKTEIAVYYVKMTDTDTFLVREVHKIDKTADMPKAAVEELIKGQPSTPDAYRVLPPETKVLGVNVNQEGLATVNFSSAVLNANVGASGEEMGIFSIVNTLTEFPNIKQVSFMVDGQTDKAMNWWGHVGLSEQPFSRNLSAVHEPAIWVTSPTPGQTVSNPVEIKGTARVFEATISYRIVDDQGKELAEGFTTASAGAPDRGEFSTKAGFQTSGPGKGKIEVFWQSMKDGSVQDKVTVPVEWK</sequence>
<dbReference type="Pfam" id="PF10648">
    <property type="entry name" value="Gmad2"/>
    <property type="match status" value="1"/>
</dbReference>
<dbReference type="PROSITE" id="PS51257">
    <property type="entry name" value="PROKAR_LIPOPROTEIN"/>
    <property type="match status" value="1"/>
</dbReference>
<dbReference type="InterPro" id="IPR018911">
    <property type="entry name" value="Gmad2_Ig-like_dom"/>
</dbReference>
<feature type="signal peptide" evidence="1">
    <location>
        <begin position="1"/>
        <end position="23"/>
    </location>
</feature>
<organism evidence="3 4">
    <name type="scientific">Syntrophomonas zehnderi OL-4</name>
    <dbReference type="NCBI Taxonomy" id="690567"/>
    <lineage>
        <taxon>Bacteria</taxon>
        <taxon>Bacillati</taxon>
        <taxon>Bacillota</taxon>
        <taxon>Clostridia</taxon>
        <taxon>Eubacteriales</taxon>
        <taxon>Syntrophomonadaceae</taxon>
        <taxon>Syntrophomonas</taxon>
    </lineage>
</organism>
<evidence type="ECO:0000313" key="4">
    <source>
        <dbReference type="Proteomes" id="UP000045545"/>
    </source>
</evidence>
<feature type="domain" description="GerMN" evidence="2">
    <location>
        <begin position="75"/>
        <end position="164"/>
    </location>
</feature>
<dbReference type="AlphaFoldDB" id="A0A0E4C8G7"/>
<keyword evidence="4" id="KW-1185">Reference proteome</keyword>
<dbReference type="Pfam" id="PF10646">
    <property type="entry name" value="Germane"/>
    <property type="match status" value="1"/>
</dbReference>
<dbReference type="OrthoDB" id="9809406at2"/>
<accession>A0A0E4C8G7</accession>
<keyword evidence="1" id="KW-0732">Signal</keyword>
<proteinExistence type="predicted"/>
<dbReference type="Proteomes" id="UP000045545">
    <property type="component" value="Unassembled WGS sequence"/>
</dbReference>
<reference evidence="3 4" key="1">
    <citation type="submission" date="2015-03" db="EMBL/GenBank/DDBJ databases">
        <authorList>
            <person name="Murphy D."/>
        </authorList>
    </citation>
    <scope>NUCLEOTIDE SEQUENCE [LARGE SCALE GENOMIC DNA]</scope>
    <source>
        <strain evidence="3 4">OL-4</strain>
    </source>
</reference>
<evidence type="ECO:0000256" key="1">
    <source>
        <dbReference type="SAM" id="SignalP"/>
    </source>
</evidence>
<protein>
    <submittedName>
        <fullName evidence="3">GerMN domain</fullName>
    </submittedName>
</protein>
<dbReference type="STRING" id="690567.1201"/>
<evidence type="ECO:0000259" key="2">
    <source>
        <dbReference type="SMART" id="SM00909"/>
    </source>
</evidence>
<dbReference type="RefSeq" id="WP_046496604.1">
    <property type="nucleotide sequence ID" value="NZ_CGIH01000021.1"/>
</dbReference>
<dbReference type="EMBL" id="CGIH01000021">
    <property type="protein sequence ID" value="CFX43417.1"/>
    <property type="molecule type" value="Genomic_DNA"/>
</dbReference>
<feature type="chain" id="PRO_5038485612" evidence="1">
    <location>
        <begin position="24"/>
        <end position="284"/>
    </location>
</feature>
<name>A0A0E4C8G7_9FIRM</name>
<dbReference type="SMART" id="SM00909">
    <property type="entry name" value="Germane"/>
    <property type="match status" value="1"/>
</dbReference>
<dbReference type="InterPro" id="IPR019606">
    <property type="entry name" value="GerMN"/>
</dbReference>
<gene>
    <name evidence="3" type="ORF">1201</name>
</gene>
<evidence type="ECO:0000313" key="3">
    <source>
        <dbReference type="EMBL" id="CFX43417.1"/>
    </source>
</evidence>